<evidence type="ECO:0000259" key="6">
    <source>
        <dbReference type="Pfam" id="PF03151"/>
    </source>
</evidence>
<feature type="domain" description="Sugar phosphate transporter" evidence="6">
    <location>
        <begin position="9"/>
        <end position="301"/>
    </location>
</feature>
<keyword evidence="3 5" id="KW-1133">Transmembrane helix</keyword>
<dbReference type="InterPro" id="IPR037185">
    <property type="entry name" value="EmrE-like"/>
</dbReference>
<feature type="transmembrane region" description="Helical" evidence="5">
    <location>
        <begin position="128"/>
        <end position="146"/>
    </location>
</feature>
<keyword evidence="8" id="KW-1185">Reference proteome</keyword>
<feature type="transmembrane region" description="Helical" evidence="5">
    <location>
        <begin position="188"/>
        <end position="211"/>
    </location>
</feature>
<protein>
    <submittedName>
        <fullName evidence="7">UDP-galactose transporter</fullName>
    </submittedName>
</protein>
<comment type="subcellular location">
    <subcellularLocation>
        <location evidence="1">Membrane</location>
        <topology evidence="1">Multi-pass membrane protein</topology>
    </subcellularLocation>
</comment>
<reference evidence="7 8" key="1">
    <citation type="submission" date="2024-03" db="EMBL/GenBank/DDBJ databases">
        <title>The Acrasis kona genome and developmental transcriptomes reveal deep origins of eukaryotic multicellular pathways.</title>
        <authorList>
            <person name="Sheikh S."/>
            <person name="Fu C.-J."/>
            <person name="Brown M.W."/>
            <person name="Baldauf S.L."/>
        </authorList>
    </citation>
    <scope>NUCLEOTIDE SEQUENCE [LARGE SCALE GENOMIC DNA]</scope>
    <source>
        <strain evidence="7 8">ATCC MYA-3509</strain>
    </source>
</reference>
<keyword evidence="2 5" id="KW-0812">Transmembrane</keyword>
<feature type="transmembrane region" description="Helical" evidence="5">
    <location>
        <begin position="257"/>
        <end position="278"/>
    </location>
</feature>
<feature type="transmembrane region" description="Helical" evidence="5">
    <location>
        <begin position="76"/>
        <end position="97"/>
    </location>
</feature>
<comment type="caution">
    <text evidence="7">The sequence shown here is derived from an EMBL/GenBank/DDBJ whole genome shotgun (WGS) entry which is preliminary data.</text>
</comment>
<gene>
    <name evidence="7" type="ORF">AKO1_015292</name>
</gene>
<dbReference type="InterPro" id="IPR004853">
    <property type="entry name" value="Sugar_P_trans_dom"/>
</dbReference>
<feature type="transmembrane region" description="Helical" evidence="5">
    <location>
        <begin position="231"/>
        <end position="250"/>
    </location>
</feature>
<feature type="transmembrane region" description="Helical" evidence="5">
    <location>
        <begin position="152"/>
        <end position="176"/>
    </location>
</feature>
<dbReference type="InterPro" id="IPR050186">
    <property type="entry name" value="TPT_transporter"/>
</dbReference>
<dbReference type="Proteomes" id="UP001431209">
    <property type="component" value="Unassembled WGS sequence"/>
</dbReference>
<feature type="transmembrane region" description="Helical" evidence="5">
    <location>
        <begin position="36"/>
        <end position="56"/>
    </location>
</feature>
<feature type="transmembrane region" description="Helical" evidence="5">
    <location>
        <begin position="284"/>
        <end position="303"/>
    </location>
</feature>
<evidence type="ECO:0000256" key="1">
    <source>
        <dbReference type="ARBA" id="ARBA00004141"/>
    </source>
</evidence>
<feature type="transmembrane region" description="Helical" evidence="5">
    <location>
        <begin position="103"/>
        <end position="121"/>
    </location>
</feature>
<evidence type="ECO:0000256" key="5">
    <source>
        <dbReference type="SAM" id="Phobius"/>
    </source>
</evidence>
<name>A0AAW2ZF06_9EUKA</name>
<organism evidence="7 8">
    <name type="scientific">Acrasis kona</name>
    <dbReference type="NCBI Taxonomy" id="1008807"/>
    <lineage>
        <taxon>Eukaryota</taxon>
        <taxon>Discoba</taxon>
        <taxon>Heterolobosea</taxon>
        <taxon>Tetramitia</taxon>
        <taxon>Eutetramitia</taxon>
        <taxon>Acrasidae</taxon>
        <taxon>Acrasis</taxon>
    </lineage>
</organism>
<evidence type="ECO:0000256" key="4">
    <source>
        <dbReference type="ARBA" id="ARBA00023136"/>
    </source>
</evidence>
<sequence length="329" mass="36107">MKAYLVPAVAIGIWYFFNVTTLLFNKYLFKVAHFNFPFTLTFIHMFLCSVGALLALRVFKFQPVQTISNSSWMKKILPLSVLFCANIILGNVSLSYISVPFMQTIKSSVPAFSALLSYVFLNVRFSTRIYLCVALVVCGVAASTLTELEFEVIGFTCALLSSISTAAQSILISRMLSGEDKLDSMNLLYQMAPLSAIILIPFVLGVETFSLTGSKSWLYDWDHLYTIDGPAMLVISGMIAFALNIVTFLAVKYTSPLTLNVAGNFKVVFSIAFSVLLFGTKISLVNAVGCVVALIGVGCYNYFKAMDDEAAKKEIVAKPLTEIAIKSDC</sequence>
<evidence type="ECO:0000256" key="2">
    <source>
        <dbReference type="ARBA" id="ARBA00022692"/>
    </source>
</evidence>
<dbReference type="GO" id="GO:0016020">
    <property type="term" value="C:membrane"/>
    <property type="evidence" value="ECO:0007669"/>
    <property type="project" value="UniProtKB-SubCell"/>
</dbReference>
<dbReference type="SUPFAM" id="SSF103481">
    <property type="entry name" value="Multidrug resistance efflux transporter EmrE"/>
    <property type="match status" value="2"/>
</dbReference>
<dbReference type="PANTHER" id="PTHR11132">
    <property type="entry name" value="SOLUTE CARRIER FAMILY 35"/>
    <property type="match status" value="1"/>
</dbReference>
<accession>A0AAW2ZF06</accession>
<keyword evidence="4 5" id="KW-0472">Membrane</keyword>
<evidence type="ECO:0000256" key="3">
    <source>
        <dbReference type="ARBA" id="ARBA00022989"/>
    </source>
</evidence>
<proteinExistence type="predicted"/>
<dbReference type="AlphaFoldDB" id="A0AAW2ZF06"/>
<evidence type="ECO:0000313" key="7">
    <source>
        <dbReference type="EMBL" id="KAL0487948.1"/>
    </source>
</evidence>
<evidence type="ECO:0000313" key="8">
    <source>
        <dbReference type="Proteomes" id="UP001431209"/>
    </source>
</evidence>
<feature type="transmembrane region" description="Helical" evidence="5">
    <location>
        <begin position="5"/>
        <end position="24"/>
    </location>
</feature>
<dbReference type="Pfam" id="PF03151">
    <property type="entry name" value="TPT"/>
    <property type="match status" value="1"/>
</dbReference>
<dbReference type="EMBL" id="JAOPGA020001388">
    <property type="protein sequence ID" value="KAL0487948.1"/>
    <property type="molecule type" value="Genomic_DNA"/>
</dbReference>